<dbReference type="Proteomes" id="UP000694562">
    <property type="component" value="Unplaced"/>
</dbReference>
<dbReference type="GO" id="GO:0005737">
    <property type="term" value="C:cytoplasm"/>
    <property type="evidence" value="ECO:0007669"/>
    <property type="project" value="TreeGrafter"/>
</dbReference>
<keyword evidence="6" id="KW-0067">ATP-binding</keyword>
<reference evidence="8" key="2">
    <citation type="submission" date="2025-09" db="UniProtKB">
        <authorList>
            <consortium name="Ensembl"/>
        </authorList>
    </citation>
    <scope>IDENTIFICATION</scope>
</reference>
<sequence>MVKYCPGRELFDYIVSEDHLSEEEACVFFWQIVSASSYRSIHYHFLSYQENLLVGEEHNLKLVDFGLHAKPKGGLEYLLNMCCGSPVYAGFFPHPMYLKGVRFRWADLISLLNTAG</sequence>
<dbReference type="PANTHER" id="PTHR24346:SF30">
    <property type="entry name" value="MATERNAL EMBRYONIC LEUCINE ZIPPER KINASE"/>
    <property type="match status" value="1"/>
</dbReference>
<evidence type="ECO:0000313" key="9">
    <source>
        <dbReference type="Proteomes" id="UP000694562"/>
    </source>
</evidence>
<keyword evidence="3" id="KW-0808">Transferase</keyword>
<dbReference type="OrthoDB" id="193931at2759"/>
<proteinExistence type="predicted"/>
<reference evidence="8" key="1">
    <citation type="submission" date="2025-08" db="UniProtKB">
        <authorList>
            <consortium name="Ensembl"/>
        </authorList>
    </citation>
    <scope>IDENTIFICATION</scope>
</reference>
<dbReference type="OMA" id="YIVSEDH"/>
<feature type="domain" description="Protein kinase" evidence="7">
    <location>
        <begin position="3"/>
        <end position="89"/>
    </location>
</feature>
<keyword evidence="5" id="KW-0418">Kinase</keyword>
<accession>A0A8C4UYM1</accession>
<evidence type="ECO:0000256" key="2">
    <source>
        <dbReference type="ARBA" id="ARBA00022527"/>
    </source>
</evidence>
<evidence type="ECO:0000256" key="3">
    <source>
        <dbReference type="ARBA" id="ARBA00022679"/>
    </source>
</evidence>
<dbReference type="SUPFAM" id="SSF56112">
    <property type="entry name" value="Protein kinase-like (PK-like)"/>
    <property type="match status" value="1"/>
</dbReference>
<evidence type="ECO:0000256" key="4">
    <source>
        <dbReference type="ARBA" id="ARBA00022741"/>
    </source>
</evidence>
<dbReference type="GO" id="GO:0035556">
    <property type="term" value="P:intracellular signal transduction"/>
    <property type="evidence" value="ECO:0007669"/>
    <property type="project" value="TreeGrafter"/>
</dbReference>
<dbReference type="GO" id="GO:0005524">
    <property type="term" value="F:ATP binding"/>
    <property type="evidence" value="ECO:0007669"/>
    <property type="project" value="UniProtKB-KW"/>
</dbReference>
<evidence type="ECO:0000259" key="7">
    <source>
        <dbReference type="Pfam" id="PF00069"/>
    </source>
</evidence>
<name>A0A8C4UYM1_FALTI</name>
<dbReference type="Pfam" id="PF00069">
    <property type="entry name" value="Pkinase"/>
    <property type="match status" value="1"/>
</dbReference>
<keyword evidence="9" id="KW-1185">Reference proteome</keyword>
<protein>
    <recommendedName>
        <fullName evidence="1">non-specific serine/threonine protein kinase</fullName>
        <ecNumber evidence="1">2.7.11.1</ecNumber>
    </recommendedName>
</protein>
<dbReference type="AlphaFoldDB" id="A0A8C4UYM1"/>
<evidence type="ECO:0000256" key="6">
    <source>
        <dbReference type="ARBA" id="ARBA00022840"/>
    </source>
</evidence>
<evidence type="ECO:0000256" key="1">
    <source>
        <dbReference type="ARBA" id="ARBA00012513"/>
    </source>
</evidence>
<keyword evidence="2" id="KW-0723">Serine/threonine-protein kinase</keyword>
<evidence type="ECO:0000256" key="5">
    <source>
        <dbReference type="ARBA" id="ARBA00022777"/>
    </source>
</evidence>
<evidence type="ECO:0000313" key="8">
    <source>
        <dbReference type="Ensembl" id="ENSFTIP00000019930.1"/>
    </source>
</evidence>
<dbReference type="InterPro" id="IPR000719">
    <property type="entry name" value="Prot_kinase_dom"/>
</dbReference>
<dbReference type="Ensembl" id="ENSFTIT00000020756.1">
    <property type="protein sequence ID" value="ENSFTIP00000019930.1"/>
    <property type="gene ID" value="ENSFTIG00000013021.1"/>
</dbReference>
<dbReference type="InterPro" id="IPR011009">
    <property type="entry name" value="Kinase-like_dom_sf"/>
</dbReference>
<organism evidence="8 9">
    <name type="scientific">Falco tinnunculus</name>
    <name type="common">Common kestrel</name>
    <dbReference type="NCBI Taxonomy" id="100819"/>
    <lineage>
        <taxon>Eukaryota</taxon>
        <taxon>Metazoa</taxon>
        <taxon>Chordata</taxon>
        <taxon>Craniata</taxon>
        <taxon>Vertebrata</taxon>
        <taxon>Euteleostomi</taxon>
        <taxon>Archelosauria</taxon>
        <taxon>Archosauria</taxon>
        <taxon>Dinosauria</taxon>
        <taxon>Saurischia</taxon>
        <taxon>Theropoda</taxon>
        <taxon>Coelurosauria</taxon>
        <taxon>Aves</taxon>
        <taxon>Neognathae</taxon>
        <taxon>Neoaves</taxon>
        <taxon>Telluraves</taxon>
        <taxon>Australaves</taxon>
        <taxon>Falconiformes</taxon>
        <taxon>Falconidae</taxon>
        <taxon>Falco</taxon>
    </lineage>
</organism>
<dbReference type="EC" id="2.7.11.1" evidence="1"/>
<dbReference type="Gene3D" id="1.10.510.10">
    <property type="entry name" value="Transferase(Phosphotransferase) domain 1"/>
    <property type="match status" value="1"/>
</dbReference>
<dbReference type="GO" id="GO:0004674">
    <property type="term" value="F:protein serine/threonine kinase activity"/>
    <property type="evidence" value="ECO:0007669"/>
    <property type="project" value="UniProtKB-KW"/>
</dbReference>
<dbReference type="PANTHER" id="PTHR24346">
    <property type="entry name" value="MAP/MICROTUBULE AFFINITY-REGULATING KINASE"/>
    <property type="match status" value="1"/>
</dbReference>
<keyword evidence="4" id="KW-0547">Nucleotide-binding</keyword>